<name>A0ABR7J085_9FLAO</name>
<protein>
    <recommendedName>
        <fullName evidence="3">DUF2004 domain-containing protein</fullName>
    </recommendedName>
</protein>
<reference evidence="1 2" key="1">
    <citation type="submission" date="2020-08" db="EMBL/GenBank/DDBJ databases">
        <title>Description of novel Flavobacterium F-408 isolate.</title>
        <authorList>
            <person name="Saticioglu I.B."/>
            <person name="Duman M."/>
            <person name="Altun S."/>
        </authorList>
    </citation>
    <scope>NUCLEOTIDE SEQUENCE [LARGE SCALE GENOMIC DNA]</scope>
    <source>
        <strain evidence="1 2">F-408</strain>
    </source>
</reference>
<organism evidence="1 2">
    <name type="scientific">Flavobacterium bernardetii</name>
    <dbReference type="NCBI Taxonomy" id="2813823"/>
    <lineage>
        <taxon>Bacteria</taxon>
        <taxon>Pseudomonadati</taxon>
        <taxon>Bacteroidota</taxon>
        <taxon>Flavobacteriia</taxon>
        <taxon>Flavobacteriales</taxon>
        <taxon>Flavobacteriaceae</taxon>
        <taxon>Flavobacterium</taxon>
    </lineage>
</organism>
<dbReference type="Proteomes" id="UP000605990">
    <property type="component" value="Unassembled WGS sequence"/>
</dbReference>
<dbReference type="EMBL" id="JACRUN010000006">
    <property type="protein sequence ID" value="MBC5835430.1"/>
    <property type="molecule type" value="Genomic_DNA"/>
</dbReference>
<gene>
    <name evidence="1" type="ORF">H8R27_11100</name>
</gene>
<accession>A0ABR7J085</accession>
<sequence>MNELYQFTNQDLELVSQIKKHQNITSIFYHFWINLVNPEEKFVFVDTIEIVFDKTTTYFFKINEEDNGYVVLTNYNFEDEQKALAAKFQDVLSLKRIDVSQATIWKEKIKTPLLSVNTVVDYENRNENFIHFDFIDGSLAIYHDEEKGLQVEDYEF</sequence>
<keyword evidence="2" id="KW-1185">Reference proteome</keyword>
<dbReference type="RefSeq" id="WP_166125900.1">
    <property type="nucleotide sequence ID" value="NZ_JAANOQ010000002.1"/>
</dbReference>
<evidence type="ECO:0000313" key="1">
    <source>
        <dbReference type="EMBL" id="MBC5835430.1"/>
    </source>
</evidence>
<evidence type="ECO:0000313" key="2">
    <source>
        <dbReference type="Proteomes" id="UP000605990"/>
    </source>
</evidence>
<proteinExistence type="predicted"/>
<comment type="caution">
    <text evidence="1">The sequence shown here is derived from an EMBL/GenBank/DDBJ whole genome shotgun (WGS) entry which is preliminary data.</text>
</comment>
<evidence type="ECO:0008006" key="3">
    <source>
        <dbReference type="Google" id="ProtNLM"/>
    </source>
</evidence>